<dbReference type="Pfam" id="PF15919">
    <property type="entry name" value="HicB_lk_antitox"/>
    <property type="match status" value="1"/>
</dbReference>
<proteinExistence type="predicted"/>
<sequence>MMKFNYAVVYERTPNNYGAYVPDLPGCVATGKGWEEIQTTVREAIVFHIEGLIENGDPVPDPQMSVGEAMAYHVASLSDAGESVPDLETTFGMVEVDVTRPKTAEAG</sequence>
<organism evidence="2">
    <name type="scientific">Caldilineaceae bacterium SB0661_bin_32</name>
    <dbReference type="NCBI Taxonomy" id="2605255"/>
    <lineage>
        <taxon>Bacteria</taxon>
        <taxon>Bacillati</taxon>
        <taxon>Chloroflexota</taxon>
        <taxon>Caldilineae</taxon>
        <taxon>Caldilineales</taxon>
        <taxon>Caldilineaceae</taxon>
    </lineage>
</organism>
<dbReference type="InterPro" id="IPR051404">
    <property type="entry name" value="TA_system_antitoxin"/>
</dbReference>
<gene>
    <name evidence="2" type="ORF">F4X14_06060</name>
</gene>
<dbReference type="EMBL" id="VXMH01000028">
    <property type="protein sequence ID" value="MYC94519.1"/>
    <property type="molecule type" value="Genomic_DNA"/>
</dbReference>
<dbReference type="PANTHER" id="PTHR34504:SF2">
    <property type="entry name" value="UPF0150 PROTEIN SSL0259"/>
    <property type="match status" value="1"/>
</dbReference>
<dbReference type="PANTHER" id="PTHR34504">
    <property type="entry name" value="ANTITOXIN HICB"/>
    <property type="match status" value="1"/>
</dbReference>
<evidence type="ECO:0000259" key="1">
    <source>
        <dbReference type="Pfam" id="PF15919"/>
    </source>
</evidence>
<comment type="caution">
    <text evidence="2">The sequence shown here is derived from an EMBL/GenBank/DDBJ whole genome shotgun (WGS) entry which is preliminary data.</text>
</comment>
<accession>A0A6B1D4R5</accession>
<dbReference type="SUPFAM" id="SSF143100">
    <property type="entry name" value="TTHA1013/TTHA0281-like"/>
    <property type="match status" value="1"/>
</dbReference>
<evidence type="ECO:0000313" key="2">
    <source>
        <dbReference type="EMBL" id="MYC94519.1"/>
    </source>
</evidence>
<feature type="domain" description="HicB-like antitoxin of toxin-antitoxin system" evidence="1">
    <location>
        <begin position="10"/>
        <end position="63"/>
    </location>
</feature>
<reference evidence="2" key="1">
    <citation type="submission" date="2019-09" db="EMBL/GenBank/DDBJ databases">
        <title>Characterisation of the sponge microbiome using genome-centric metagenomics.</title>
        <authorList>
            <person name="Engelberts J.P."/>
            <person name="Robbins S.J."/>
            <person name="De Goeij J.M."/>
            <person name="Aranda M."/>
            <person name="Bell S.C."/>
            <person name="Webster N.S."/>
        </authorList>
    </citation>
    <scope>NUCLEOTIDE SEQUENCE</scope>
    <source>
        <strain evidence="2">SB0661_bin_32</strain>
    </source>
</reference>
<dbReference type="AlphaFoldDB" id="A0A6B1D4R5"/>
<dbReference type="Gene3D" id="3.30.160.250">
    <property type="match status" value="1"/>
</dbReference>
<dbReference type="InterPro" id="IPR031807">
    <property type="entry name" value="HicB-like"/>
</dbReference>
<name>A0A6B1D4R5_9CHLR</name>
<protein>
    <recommendedName>
        <fullName evidence="1">HicB-like antitoxin of toxin-antitoxin system domain-containing protein</fullName>
    </recommendedName>
</protein>
<dbReference type="InterPro" id="IPR035069">
    <property type="entry name" value="TTHA1013/TTHA0281-like"/>
</dbReference>